<dbReference type="PANTHER" id="PTHR37723">
    <property type="entry name" value="PROTEIN FAR-RED ELONGATED HYPOCOTYL 1"/>
    <property type="match status" value="1"/>
</dbReference>
<evidence type="ECO:0000256" key="1">
    <source>
        <dbReference type="SAM" id="MobiDB-lite"/>
    </source>
</evidence>
<evidence type="ECO:0000313" key="2">
    <source>
        <dbReference type="EMBL" id="KAA8518919.1"/>
    </source>
</evidence>
<dbReference type="GO" id="GO:0016607">
    <property type="term" value="C:nuclear speck"/>
    <property type="evidence" value="ECO:0007669"/>
    <property type="project" value="TreeGrafter"/>
</dbReference>
<gene>
    <name evidence="2" type="ORF">F0562_016307</name>
</gene>
<sequence>MSVSGEAKNESEYVNSCPYDRPSTSSGDWGREHNSPHHDFELHPSLNFDEHLLEFGNQIDYSCSEHGNDSIEQCMDKELEGFLYSNGVNSNNYVLSSGRWSANQETQPGTKKLTIDKEFEQYFSMLML</sequence>
<dbReference type="GO" id="GO:0061608">
    <property type="term" value="F:nuclear import signal receptor activity"/>
    <property type="evidence" value="ECO:0007669"/>
    <property type="project" value="TreeGrafter"/>
</dbReference>
<dbReference type="AlphaFoldDB" id="A0A5J4ZLW0"/>
<proteinExistence type="predicted"/>
<dbReference type="OrthoDB" id="1930763at2759"/>
<organism evidence="2 3">
    <name type="scientific">Nyssa sinensis</name>
    <dbReference type="NCBI Taxonomy" id="561372"/>
    <lineage>
        <taxon>Eukaryota</taxon>
        <taxon>Viridiplantae</taxon>
        <taxon>Streptophyta</taxon>
        <taxon>Embryophyta</taxon>
        <taxon>Tracheophyta</taxon>
        <taxon>Spermatophyta</taxon>
        <taxon>Magnoliopsida</taxon>
        <taxon>eudicotyledons</taxon>
        <taxon>Gunneridae</taxon>
        <taxon>Pentapetalae</taxon>
        <taxon>asterids</taxon>
        <taxon>Cornales</taxon>
        <taxon>Nyssaceae</taxon>
        <taxon>Nyssa</taxon>
    </lineage>
</organism>
<reference evidence="2 3" key="1">
    <citation type="submission" date="2019-09" db="EMBL/GenBank/DDBJ databases">
        <title>A chromosome-level genome assembly of the Chinese tupelo Nyssa sinensis.</title>
        <authorList>
            <person name="Yang X."/>
            <person name="Kang M."/>
            <person name="Yang Y."/>
            <person name="Xiong H."/>
            <person name="Wang M."/>
            <person name="Zhang Z."/>
            <person name="Wang Z."/>
            <person name="Wu H."/>
            <person name="Ma T."/>
            <person name="Liu J."/>
            <person name="Xi Z."/>
        </authorList>
    </citation>
    <scope>NUCLEOTIDE SEQUENCE [LARGE SCALE GENOMIC DNA]</scope>
    <source>
        <strain evidence="2">J267</strain>
        <tissue evidence="2">Leaf</tissue>
    </source>
</reference>
<dbReference type="GO" id="GO:0051457">
    <property type="term" value="P:maintenance of protein location in nucleus"/>
    <property type="evidence" value="ECO:0007669"/>
    <property type="project" value="TreeGrafter"/>
</dbReference>
<dbReference type="InterPro" id="IPR037766">
    <property type="entry name" value="FHY1"/>
</dbReference>
<keyword evidence="3" id="KW-1185">Reference proteome</keyword>
<protein>
    <submittedName>
        <fullName evidence="2">Uncharacterized protein</fullName>
    </submittedName>
</protein>
<accession>A0A5J4ZLW0</accession>
<dbReference type="PANTHER" id="PTHR37723:SF1">
    <property type="entry name" value="PROTEIN FAR-RED-ELONGATED HYPOCOTYL 1-LIKE"/>
    <property type="match status" value="1"/>
</dbReference>
<feature type="region of interest" description="Disordered" evidence="1">
    <location>
        <begin position="1"/>
        <end position="36"/>
    </location>
</feature>
<dbReference type="GO" id="GO:0005737">
    <property type="term" value="C:cytoplasm"/>
    <property type="evidence" value="ECO:0007669"/>
    <property type="project" value="TreeGrafter"/>
</dbReference>
<dbReference type="GO" id="GO:0009639">
    <property type="term" value="P:response to red or far red light"/>
    <property type="evidence" value="ECO:0007669"/>
    <property type="project" value="InterPro"/>
</dbReference>
<dbReference type="Proteomes" id="UP000325577">
    <property type="component" value="Linkage Group LG7"/>
</dbReference>
<dbReference type="EMBL" id="CM018050">
    <property type="protein sequence ID" value="KAA8518919.1"/>
    <property type="molecule type" value="Genomic_DNA"/>
</dbReference>
<name>A0A5J4ZLW0_9ASTE</name>
<evidence type="ECO:0000313" key="3">
    <source>
        <dbReference type="Proteomes" id="UP000325577"/>
    </source>
</evidence>